<evidence type="ECO:0000313" key="1">
    <source>
        <dbReference type="EMBL" id="MEA5402979.1"/>
    </source>
</evidence>
<sequence>MTTKFKKLILNVFTLITFSYLYISTLFAQQGSNTFKDFDSQIGKIDVSSMKTNFFLNKGFPFDSQLEPFKKLSTNEQSYVLLDKLEWTKLYIGLRKADLKSSKT</sequence>
<organism evidence="1 2">
    <name type="scientific">Arcicella gelida</name>
    <dbReference type="NCBI Taxonomy" id="2984195"/>
    <lineage>
        <taxon>Bacteria</taxon>
        <taxon>Pseudomonadati</taxon>
        <taxon>Bacteroidota</taxon>
        <taxon>Cytophagia</taxon>
        <taxon>Cytophagales</taxon>
        <taxon>Flectobacillaceae</taxon>
        <taxon>Arcicella</taxon>
    </lineage>
</organism>
<dbReference type="EMBL" id="JAYGIL010000008">
    <property type="protein sequence ID" value="MEA5402979.1"/>
    <property type="molecule type" value="Genomic_DNA"/>
</dbReference>
<gene>
    <name evidence="1" type="ORF">VB776_08640</name>
</gene>
<protein>
    <submittedName>
        <fullName evidence="1">Uncharacterized protein</fullName>
    </submittedName>
</protein>
<keyword evidence="2" id="KW-1185">Reference proteome</keyword>
<reference evidence="1 2" key="1">
    <citation type="submission" date="2023-12" db="EMBL/GenBank/DDBJ databases">
        <title>Novel species of the genus Arcicella isolated from rivers.</title>
        <authorList>
            <person name="Lu H."/>
        </authorList>
    </citation>
    <scope>NUCLEOTIDE SEQUENCE [LARGE SCALE GENOMIC DNA]</scope>
    <source>
        <strain evidence="1 2">DC2W</strain>
    </source>
</reference>
<dbReference type="Proteomes" id="UP001303899">
    <property type="component" value="Unassembled WGS sequence"/>
</dbReference>
<proteinExistence type="predicted"/>
<name>A0ABU5S3A0_9BACT</name>
<dbReference type="RefSeq" id="WP_323328059.1">
    <property type="nucleotide sequence ID" value="NZ_JAYGIL010000008.1"/>
</dbReference>
<evidence type="ECO:0000313" key="2">
    <source>
        <dbReference type="Proteomes" id="UP001303899"/>
    </source>
</evidence>
<accession>A0ABU5S3A0</accession>
<comment type="caution">
    <text evidence="1">The sequence shown here is derived from an EMBL/GenBank/DDBJ whole genome shotgun (WGS) entry which is preliminary data.</text>
</comment>